<dbReference type="PROSITE" id="PS51257">
    <property type="entry name" value="PROKAR_LIPOPROTEIN"/>
    <property type="match status" value="1"/>
</dbReference>
<sequence>MSGGTRRVLAACLTAVALTAGAVGCTSGSGERDGSGSAADSRGGGARPAAAAEACADGTFTWFNIVKPTRLLGVSEPEDVGKGGGRLTKKVQRVSTVEISVRPEGALPAPEEALFSLGREIGEIDSDAPTLKEVTGESWSFTQVGNRGPRLREGFARVDGPGRFVQYSAVRTVEADFRHTCAGGRTTLGHAESWTVAVSGVVECGTRADDGTGDGTDDVTARQAARLACGTDSAAAKP</sequence>
<keyword evidence="4" id="KW-1185">Reference proteome</keyword>
<keyword evidence="2" id="KW-0732">Signal</keyword>
<evidence type="ECO:0000256" key="1">
    <source>
        <dbReference type="SAM" id="MobiDB-lite"/>
    </source>
</evidence>
<feature type="region of interest" description="Disordered" evidence="1">
    <location>
        <begin position="26"/>
        <end position="46"/>
    </location>
</feature>
<feature type="chain" id="PRO_5046559314" description="Lipoprotein" evidence="2">
    <location>
        <begin position="23"/>
        <end position="238"/>
    </location>
</feature>
<dbReference type="Proteomes" id="UP001601197">
    <property type="component" value="Unassembled WGS sequence"/>
</dbReference>
<feature type="compositionally biased region" description="Low complexity" evidence="1">
    <location>
        <begin position="35"/>
        <end position="46"/>
    </location>
</feature>
<accession>A0ABW6KPR3</accession>
<dbReference type="RefSeq" id="WP_388344514.1">
    <property type="nucleotide sequence ID" value="NZ_JBIAFJ010000004.1"/>
</dbReference>
<evidence type="ECO:0000256" key="2">
    <source>
        <dbReference type="SAM" id="SignalP"/>
    </source>
</evidence>
<feature type="signal peptide" evidence="2">
    <location>
        <begin position="1"/>
        <end position="22"/>
    </location>
</feature>
<name>A0ABW6KPR3_9ACTN</name>
<gene>
    <name evidence="3" type="ORF">ACFYNZ_07785</name>
</gene>
<proteinExistence type="predicted"/>
<evidence type="ECO:0008006" key="5">
    <source>
        <dbReference type="Google" id="ProtNLM"/>
    </source>
</evidence>
<organism evidence="3 4">
    <name type="scientific">Streptomyces kebangsaanensis</name>
    <dbReference type="NCBI Taxonomy" id="864058"/>
    <lineage>
        <taxon>Bacteria</taxon>
        <taxon>Bacillati</taxon>
        <taxon>Actinomycetota</taxon>
        <taxon>Actinomycetes</taxon>
        <taxon>Kitasatosporales</taxon>
        <taxon>Streptomycetaceae</taxon>
        <taxon>Streptomyces</taxon>
    </lineage>
</organism>
<dbReference type="EMBL" id="JBIAFJ010000004">
    <property type="protein sequence ID" value="MFE9169414.1"/>
    <property type="molecule type" value="Genomic_DNA"/>
</dbReference>
<evidence type="ECO:0000313" key="3">
    <source>
        <dbReference type="EMBL" id="MFE9169414.1"/>
    </source>
</evidence>
<protein>
    <recommendedName>
        <fullName evidence="5">Lipoprotein</fullName>
    </recommendedName>
</protein>
<reference evidence="3 4" key="1">
    <citation type="submission" date="2024-10" db="EMBL/GenBank/DDBJ databases">
        <title>The Natural Products Discovery Center: Release of the First 8490 Sequenced Strains for Exploring Actinobacteria Biosynthetic Diversity.</title>
        <authorList>
            <person name="Kalkreuter E."/>
            <person name="Kautsar S.A."/>
            <person name="Yang D."/>
            <person name="Bader C.D."/>
            <person name="Teijaro C.N."/>
            <person name="Fluegel L."/>
            <person name="Davis C.M."/>
            <person name="Simpson J.R."/>
            <person name="Lauterbach L."/>
            <person name="Steele A.D."/>
            <person name="Gui C."/>
            <person name="Meng S."/>
            <person name="Li G."/>
            <person name="Viehrig K."/>
            <person name="Ye F."/>
            <person name="Su P."/>
            <person name="Kiefer A.F."/>
            <person name="Nichols A."/>
            <person name="Cepeda A.J."/>
            <person name="Yan W."/>
            <person name="Fan B."/>
            <person name="Jiang Y."/>
            <person name="Adhikari A."/>
            <person name="Zheng C.-J."/>
            <person name="Schuster L."/>
            <person name="Cowan T.M."/>
            <person name="Smanski M.J."/>
            <person name="Chevrette M.G."/>
            <person name="De Carvalho L.P.S."/>
            <person name="Shen B."/>
        </authorList>
    </citation>
    <scope>NUCLEOTIDE SEQUENCE [LARGE SCALE GENOMIC DNA]</scope>
    <source>
        <strain evidence="3 4">NPDC007147</strain>
    </source>
</reference>
<comment type="caution">
    <text evidence="3">The sequence shown here is derived from an EMBL/GenBank/DDBJ whole genome shotgun (WGS) entry which is preliminary data.</text>
</comment>
<evidence type="ECO:0000313" key="4">
    <source>
        <dbReference type="Proteomes" id="UP001601197"/>
    </source>
</evidence>